<evidence type="ECO:0008006" key="4">
    <source>
        <dbReference type="Google" id="ProtNLM"/>
    </source>
</evidence>
<evidence type="ECO:0000313" key="3">
    <source>
        <dbReference type="Proteomes" id="UP001165378"/>
    </source>
</evidence>
<reference evidence="2" key="1">
    <citation type="submission" date="2022-01" db="EMBL/GenBank/DDBJ databases">
        <title>Genome-Based Taxonomic Classification of the Phylum Actinobacteria.</title>
        <authorList>
            <person name="Gao Y."/>
        </authorList>
    </citation>
    <scope>NUCLEOTIDE SEQUENCE</scope>
    <source>
        <strain evidence="2">KLBMP 8922</strain>
    </source>
</reference>
<protein>
    <recommendedName>
        <fullName evidence="4">Secreted protein</fullName>
    </recommendedName>
</protein>
<organism evidence="2 3">
    <name type="scientific">Yinghuangia soli</name>
    <dbReference type="NCBI Taxonomy" id="2908204"/>
    <lineage>
        <taxon>Bacteria</taxon>
        <taxon>Bacillati</taxon>
        <taxon>Actinomycetota</taxon>
        <taxon>Actinomycetes</taxon>
        <taxon>Kitasatosporales</taxon>
        <taxon>Streptomycetaceae</taxon>
        <taxon>Yinghuangia</taxon>
    </lineage>
</organism>
<feature type="region of interest" description="Disordered" evidence="1">
    <location>
        <begin position="167"/>
        <end position="199"/>
    </location>
</feature>
<sequence length="224" mass="22483">MANPGTTVAGITVAALIGVGALAWQASDSAPKDRRAAITSSTAPPPSGGAPQEPQPPTTAPDPGVPNGSGSGKRVVYSVGQNRVWLVGLEEGKDKVLRTYSVAPGTALTPVGNYRVEGKTTGPQSGGDGLKIVNTVVIKRAGNLVYGFSGTETPLAEIIAANAPTPIAPSTSPSGTATRKATGKATAKPTASNKAKNAGVRETVPDSLAMYQFVDIGTLVVVVA</sequence>
<feature type="region of interest" description="Disordered" evidence="1">
    <location>
        <begin position="28"/>
        <end position="73"/>
    </location>
</feature>
<dbReference type="AlphaFoldDB" id="A0AA41U3U2"/>
<keyword evidence="3" id="KW-1185">Reference proteome</keyword>
<gene>
    <name evidence="2" type="ORF">LZ495_23165</name>
</gene>
<accession>A0AA41U3U2</accession>
<dbReference type="GO" id="GO:0016740">
    <property type="term" value="F:transferase activity"/>
    <property type="evidence" value="ECO:0007669"/>
    <property type="project" value="InterPro"/>
</dbReference>
<name>A0AA41U3U2_9ACTN</name>
<dbReference type="RefSeq" id="WP_235054772.1">
    <property type="nucleotide sequence ID" value="NZ_JAKFHA010000014.1"/>
</dbReference>
<evidence type="ECO:0000313" key="2">
    <source>
        <dbReference type="EMBL" id="MCF2530102.1"/>
    </source>
</evidence>
<dbReference type="InterPro" id="IPR005490">
    <property type="entry name" value="LD_TPept_cat_dom"/>
</dbReference>
<dbReference type="EMBL" id="JAKFHA010000014">
    <property type="protein sequence ID" value="MCF2530102.1"/>
    <property type="molecule type" value="Genomic_DNA"/>
</dbReference>
<feature type="compositionally biased region" description="Pro residues" evidence="1">
    <location>
        <begin position="43"/>
        <end position="64"/>
    </location>
</feature>
<dbReference type="Proteomes" id="UP001165378">
    <property type="component" value="Unassembled WGS sequence"/>
</dbReference>
<evidence type="ECO:0000256" key="1">
    <source>
        <dbReference type="SAM" id="MobiDB-lite"/>
    </source>
</evidence>
<comment type="caution">
    <text evidence="2">The sequence shown here is derived from an EMBL/GenBank/DDBJ whole genome shotgun (WGS) entry which is preliminary data.</text>
</comment>
<feature type="compositionally biased region" description="Low complexity" evidence="1">
    <location>
        <begin position="167"/>
        <end position="191"/>
    </location>
</feature>
<dbReference type="CDD" id="cd16913">
    <property type="entry name" value="YkuD_like"/>
    <property type="match status" value="1"/>
</dbReference>
<proteinExistence type="predicted"/>